<dbReference type="InterPro" id="IPR015943">
    <property type="entry name" value="WD40/YVTN_repeat-like_dom_sf"/>
</dbReference>
<dbReference type="InterPro" id="IPR001680">
    <property type="entry name" value="WD40_rpt"/>
</dbReference>
<dbReference type="PANTHER" id="PTHR22847">
    <property type="entry name" value="WD40 REPEAT PROTEIN"/>
    <property type="match status" value="1"/>
</dbReference>
<gene>
    <name evidence="4" type="ORF">EVOR1521_LOCUS15968</name>
</gene>
<dbReference type="EMBL" id="CAUJNA010002112">
    <property type="protein sequence ID" value="CAJ1390598.1"/>
    <property type="molecule type" value="Genomic_DNA"/>
</dbReference>
<evidence type="ECO:0000256" key="3">
    <source>
        <dbReference type="PROSITE-ProRule" id="PRU00221"/>
    </source>
</evidence>
<dbReference type="Pfam" id="PF00400">
    <property type="entry name" value="WD40"/>
    <property type="match status" value="3"/>
</dbReference>
<comment type="caution">
    <text evidence="4">The sequence shown here is derived from an EMBL/GenBank/DDBJ whole genome shotgun (WGS) entry which is preliminary data.</text>
</comment>
<evidence type="ECO:0000256" key="1">
    <source>
        <dbReference type="ARBA" id="ARBA00022574"/>
    </source>
</evidence>
<dbReference type="InterPro" id="IPR036322">
    <property type="entry name" value="WD40_repeat_dom_sf"/>
</dbReference>
<dbReference type="Gene3D" id="2.130.10.10">
    <property type="entry name" value="YVTN repeat-like/Quinoprotein amine dehydrogenase"/>
    <property type="match status" value="2"/>
</dbReference>
<sequence length="526" mass="57427">MASSKEEGIEVQHQYHFRYDRRLSCFSNAVSCLSFTGDGQYLVSGTGSGDIKGKPCECPKSAALESADEVWDCNTWAEAAKLKGGRRAEPKEVAISPSQRWVVVCYSSVLHIYQCGPPWRLVQSRPVVNTLKDKEPEWCCVAFSPSSEVDHPTGHAGQDNNLAAFSNCSICLMDYSGGWEEVPQRTRSIMQTGWPASLAYTGDGYWIVCGFSEGQMQVWNAFSLTLEKTLNAHEATVTSLAASPPSAPYDQRVVSCSKDQCLRVWHVNTWLLEQHLHELRCDRSGLRRVTFSASGQWLIAVSSELTVWRVCVSPRTKKFDLQLHQRLEAICGAESVRTATFSSQSDVVAVGSHDGILGLWNKHPGLPPPPDAAINEAKAPVLSRGSGSQSESTLNLSKFTRMQKITPEGVKPLRAENQKVGNRARAAVASPLPLHHSRSMGGVGARLSLVGTEISGTASGGSTTNSPESTRRQVCKTSTLLGGWQPSVLDEVFSQAKAVDPGLRPEPRQRRCLCPTVSSWLVRGGW</sequence>
<dbReference type="PANTHER" id="PTHR22847:SF637">
    <property type="entry name" value="WD REPEAT DOMAIN 5B"/>
    <property type="match status" value="1"/>
</dbReference>
<accession>A0AA36IND0</accession>
<evidence type="ECO:0000313" key="4">
    <source>
        <dbReference type="EMBL" id="CAJ1390598.1"/>
    </source>
</evidence>
<organism evidence="4 5">
    <name type="scientific">Effrenium voratum</name>
    <dbReference type="NCBI Taxonomy" id="2562239"/>
    <lineage>
        <taxon>Eukaryota</taxon>
        <taxon>Sar</taxon>
        <taxon>Alveolata</taxon>
        <taxon>Dinophyceae</taxon>
        <taxon>Suessiales</taxon>
        <taxon>Symbiodiniaceae</taxon>
        <taxon>Effrenium</taxon>
    </lineage>
</organism>
<reference evidence="4" key="1">
    <citation type="submission" date="2023-08" db="EMBL/GenBank/DDBJ databases">
        <authorList>
            <person name="Chen Y."/>
            <person name="Shah S."/>
            <person name="Dougan E. K."/>
            <person name="Thang M."/>
            <person name="Chan C."/>
        </authorList>
    </citation>
    <scope>NUCLEOTIDE SEQUENCE</scope>
</reference>
<dbReference type="Proteomes" id="UP001178507">
    <property type="component" value="Unassembled WGS sequence"/>
</dbReference>
<keyword evidence="5" id="KW-1185">Reference proteome</keyword>
<keyword evidence="2" id="KW-0677">Repeat</keyword>
<dbReference type="AlphaFoldDB" id="A0AA36IND0"/>
<evidence type="ECO:0000313" key="5">
    <source>
        <dbReference type="Proteomes" id="UP001178507"/>
    </source>
</evidence>
<feature type="repeat" description="WD" evidence="3">
    <location>
        <begin position="230"/>
        <end position="269"/>
    </location>
</feature>
<dbReference type="SUPFAM" id="SSF50978">
    <property type="entry name" value="WD40 repeat-like"/>
    <property type="match status" value="1"/>
</dbReference>
<evidence type="ECO:0000256" key="2">
    <source>
        <dbReference type="ARBA" id="ARBA00022737"/>
    </source>
</evidence>
<proteinExistence type="predicted"/>
<dbReference type="SMART" id="SM00320">
    <property type="entry name" value="WD40"/>
    <property type="match status" value="6"/>
</dbReference>
<protein>
    <submittedName>
        <fullName evidence="4">Uncharacterized protein</fullName>
    </submittedName>
</protein>
<name>A0AA36IND0_9DINO</name>
<dbReference type="GO" id="GO:1990234">
    <property type="term" value="C:transferase complex"/>
    <property type="evidence" value="ECO:0007669"/>
    <property type="project" value="UniProtKB-ARBA"/>
</dbReference>
<keyword evidence="1 3" id="KW-0853">WD repeat</keyword>
<dbReference type="PROSITE" id="PS50082">
    <property type="entry name" value="WD_REPEATS_2"/>
    <property type="match status" value="1"/>
</dbReference>
<dbReference type="PROSITE" id="PS50294">
    <property type="entry name" value="WD_REPEATS_REGION"/>
    <property type="match status" value="1"/>
</dbReference>